<dbReference type="OrthoDB" id="9798250at2"/>
<dbReference type="Pfam" id="PF09837">
    <property type="entry name" value="DUF2064"/>
    <property type="match status" value="1"/>
</dbReference>
<reference evidence="1 2" key="1">
    <citation type="submission" date="2019-06" db="EMBL/GenBank/DDBJ databases">
        <title>New taxonomy in bacterial strain CC-CFT640, isolated from vineyard.</title>
        <authorList>
            <person name="Lin S.-Y."/>
            <person name="Tsai C.-F."/>
            <person name="Young C.-C."/>
        </authorList>
    </citation>
    <scope>NUCLEOTIDE SEQUENCE [LARGE SCALE GENOMIC DNA]</scope>
    <source>
        <strain evidence="1 2">CC-CFT640</strain>
    </source>
</reference>
<dbReference type="RefSeq" id="WP_147848731.1">
    <property type="nucleotide sequence ID" value="NZ_VDUZ01000023.1"/>
</dbReference>
<proteinExistence type="predicted"/>
<sequence length="211" mass="22504">MAIDRPGAEAVAIFARAPVAGQCKTRLIPLLGADGAAELHRRMIVRTVRSALAAGIGPVALWCTPGTAHPLFAALHRDHGIVLHPQAGDGLGERMLAAFQAQPAGRPLLLIGTDCPALTPAHLRACADALLAGDDAVFLPTEDGGYFLVGLRAPRPDLFTAMPWSTDQVMPMTRRRLHDAGLRWREPAILWDVDTPADVARLRQSGLMAVP</sequence>
<comment type="caution">
    <text evidence="1">The sequence shown here is derived from an EMBL/GenBank/DDBJ whole genome shotgun (WGS) entry which is preliminary data.</text>
</comment>
<evidence type="ECO:0000313" key="2">
    <source>
        <dbReference type="Proteomes" id="UP000321638"/>
    </source>
</evidence>
<organism evidence="1 2">
    <name type="scientific">Vineibacter terrae</name>
    <dbReference type="NCBI Taxonomy" id="2586908"/>
    <lineage>
        <taxon>Bacteria</taxon>
        <taxon>Pseudomonadati</taxon>
        <taxon>Pseudomonadota</taxon>
        <taxon>Alphaproteobacteria</taxon>
        <taxon>Hyphomicrobiales</taxon>
        <taxon>Vineibacter</taxon>
    </lineage>
</organism>
<dbReference type="GO" id="GO:0016740">
    <property type="term" value="F:transferase activity"/>
    <property type="evidence" value="ECO:0007669"/>
    <property type="project" value="UniProtKB-KW"/>
</dbReference>
<keyword evidence="1" id="KW-0808">Transferase</keyword>
<accession>A0A5C8PJ16</accession>
<keyword evidence="2" id="KW-1185">Reference proteome</keyword>
<dbReference type="NCBIfam" id="TIGR04282">
    <property type="entry name" value="glyco_like_cofC"/>
    <property type="match status" value="1"/>
</dbReference>
<dbReference type="InterPro" id="IPR029044">
    <property type="entry name" value="Nucleotide-diphossugar_trans"/>
</dbReference>
<name>A0A5C8PJ16_9HYPH</name>
<dbReference type="Gene3D" id="3.90.550.10">
    <property type="entry name" value="Spore Coat Polysaccharide Biosynthesis Protein SpsA, Chain A"/>
    <property type="match status" value="1"/>
</dbReference>
<dbReference type="InterPro" id="IPR018641">
    <property type="entry name" value="Trfase_1_rSAM/seldom-assoc"/>
</dbReference>
<gene>
    <name evidence="1" type="ORF">FHP25_19960</name>
</gene>
<dbReference type="Proteomes" id="UP000321638">
    <property type="component" value="Unassembled WGS sequence"/>
</dbReference>
<dbReference type="AlphaFoldDB" id="A0A5C8PJ16"/>
<dbReference type="SUPFAM" id="SSF53448">
    <property type="entry name" value="Nucleotide-diphospho-sugar transferases"/>
    <property type="match status" value="1"/>
</dbReference>
<dbReference type="EMBL" id="VDUZ01000023">
    <property type="protein sequence ID" value="TXL73687.1"/>
    <property type="molecule type" value="Genomic_DNA"/>
</dbReference>
<dbReference type="PANTHER" id="PTHR36529">
    <property type="entry name" value="SLL1095 PROTEIN"/>
    <property type="match status" value="1"/>
</dbReference>
<dbReference type="PANTHER" id="PTHR36529:SF1">
    <property type="entry name" value="GLYCOSYLTRANSFERASE"/>
    <property type="match status" value="1"/>
</dbReference>
<evidence type="ECO:0000313" key="1">
    <source>
        <dbReference type="EMBL" id="TXL73687.1"/>
    </source>
</evidence>
<protein>
    <submittedName>
        <fullName evidence="1">Glycosyltransferase</fullName>
    </submittedName>
</protein>